<dbReference type="EMBL" id="NOXS01000016">
    <property type="protein sequence ID" value="OYQ22044.1"/>
    <property type="molecule type" value="Genomic_DNA"/>
</dbReference>
<accession>A0A255Y073</accession>
<protein>
    <recommendedName>
        <fullName evidence="2">VTT domain-containing protein</fullName>
    </recommendedName>
</protein>
<keyword evidence="1" id="KW-0812">Transmembrane</keyword>
<feature type="domain" description="VTT" evidence="2">
    <location>
        <begin position="34"/>
        <end position="154"/>
    </location>
</feature>
<dbReference type="AlphaFoldDB" id="A0A255Y073"/>
<comment type="caution">
    <text evidence="3">The sequence shown here is derived from an EMBL/GenBank/DDBJ whole genome shotgun (WGS) entry which is preliminary data.</text>
</comment>
<dbReference type="Proteomes" id="UP000216361">
    <property type="component" value="Unassembled WGS sequence"/>
</dbReference>
<feature type="transmembrane region" description="Helical" evidence="1">
    <location>
        <begin position="136"/>
        <end position="156"/>
    </location>
</feature>
<reference evidence="3 4" key="1">
    <citation type="submission" date="2017-07" db="EMBL/GenBank/DDBJ databases">
        <title>Elstera cyanobacteriorum sp. nov., a novel bacterium isolated from cyanobacterial aggregates in a eutrophic lake.</title>
        <authorList>
            <person name="Cai H."/>
        </authorList>
    </citation>
    <scope>NUCLEOTIDE SEQUENCE [LARGE SCALE GENOMIC DNA]</scope>
    <source>
        <strain evidence="3 4">TH019</strain>
    </source>
</reference>
<dbReference type="PANTHER" id="PTHR42709">
    <property type="entry name" value="ALKALINE PHOSPHATASE LIKE PROTEIN"/>
    <property type="match status" value="1"/>
</dbReference>
<feature type="transmembrane region" description="Helical" evidence="1">
    <location>
        <begin position="168"/>
        <end position="187"/>
    </location>
</feature>
<evidence type="ECO:0000313" key="3">
    <source>
        <dbReference type="EMBL" id="OYQ22044.1"/>
    </source>
</evidence>
<evidence type="ECO:0000313" key="4">
    <source>
        <dbReference type="Proteomes" id="UP000216361"/>
    </source>
</evidence>
<evidence type="ECO:0000256" key="1">
    <source>
        <dbReference type="SAM" id="Phobius"/>
    </source>
</evidence>
<keyword evidence="4" id="KW-1185">Reference proteome</keyword>
<feature type="transmembrane region" description="Helical" evidence="1">
    <location>
        <begin position="21"/>
        <end position="44"/>
    </location>
</feature>
<evidence type="ECO:0000259" key="2">
    <source>
        <dbReference type="Pfam" id="PF09335"/>
    </source>
</evidence>
<keyword evidence="1" id="KW-1133">Transmembrane helix</keyword>
<organism evidence="3 4">
    <name type="scientific">Elstera cyanobacteriorum</name>
    <dbReference type="NCBI Taxonomy" id="2022747"/>
    <lineage>
        <taxon>Bacteria</taxon>
        <taxon>Pseudomonadati</taxon>
        <taxon>Pseudomonadota</taxon>
        <taxon>Alphaproteobacteria</taxon>
        <taxon>Rhodospirillales</taxon>
        <taxon>Rhodospirillaceae</taxon>
        <taxon>Elstera</taxon>
    </lineage>
</organism>
<dbReference type="InterPro" id="IPR051311">
    <property type="entry name" value="DedA_domain"/>
</dbReference>
<dbReference type="PANTHER" id="PTHR42709:SF2">
    <property type="entry name" value="INNER MEMBRANE PROTEIN YOHD"/>
    <property type="match status" value="1"/>
</dbReference>
<sequence length="217" mass="24023">MGGNGASVQEILAKIQEYGDIFYVITFLWTAVEGETFVIFAGYAAHLGLLSLPTLIACAWIGSFCGDQVYFFLGRRYGATLIKKFPKWEPRVARAMDLLHRYNTGFILSFRFIYGVRNVSSFAVGMSGISWARFSILNFIAAGVWAVSFAGTGYLFGAAFKDMLGDYALYITVGMLIGFITLAWWIMSAPERREKRLARQAAQQAAQSRASTHTNGA</sequence>
<keyword evidence="1" id="KW-0472">Membrane</keyword>
<dbReference type="Pfam" id="PF09335">
    <property type="entry name" value="VTT_dom"/>
    <property type="match status" value="1"/>
</dbReference>
<dbReference type="InterPro" id="IPR032816">
    <property type="entry name" value="VTT_dom"/>
</dbReference>
<name>A0A255Y073_9PROT</name>
<gene>
    <name evidence="3" type="ORF">CHR90_00735</name>
</gene>
<dbReference type="GO" id="GO:0005886">
    <property type="term" value="C:plasma membrane"/>
    <property type="evidence" value="ECO:0007669"/>
    <property type="project" value="TreeGrafter"/>
</dbReference>
<dbReference type="OrthoDB" id="948134at2"/>
<feature type="transmembrane region" description="Helical" evidence="1">
    <location>
        <begin position="50"/>
        <end position="73"/>
    </location>
</feature>
<proteinExistence type="predicted"/>